<sequence length="321" mass="36440">MGCENMGPMLYQLIRFLKPRKLLEIGAGYTSIFMLQALADNERELQAWEKMRKSKECTCEGVDWSVDDYFAQERTPPVLDIVDNMEHEATTAHLVMEVAKALNIDQYLKVHVADAYDYESSNFGEAPFDLVWLDGISTDERFPALFKDYFALVRDGGYAAVHSTLTNNLSKAWLASVNAERNEEARCETFRFEVKPWDGECDLLKLEDKIRKAEKSGGLNLTWLEKSSLEEVGFGIQKLLLYARVNESGGNSADAIAEMIGELFEEVQSVDVAPDESASVGIWGQFNYFGFQEPHKTRQNSFSLFQKRPKGFSEPTFSWTP</sequence>
<accession>A0A9W7CE23</accession>
<dbReference type="SUPFAM" id="SSF53335">
    <property type="entry name" value="S-adenosyl-L-methionine-dependent methyltransferases"/>
    <property type="match status" value="1"/>
</dbReference>
<name>A0A9W7CE23_9STRA</name>
<dbReference type="CDD" id="cd00292">
    <property type="entry name" value="EF1B"/>
    <property type="match status" value="1"/>
</dbReference>
<dbReference type="Pfam" id="PF00736">
    <property type="entry name" value="EF1_GNE"/>
    <property type="match status" value="1"/>
</dbReference>
<evidence type="ECO:0000313" key="5">
    <source>
        <dbReference type="EMBL" id="GMI02969.1"/>
    </source>
</evidence>
<dbReference type="InterPro" id="IPR014038">
    <property type="entry name" value="EF1B_bsu/dsu_GNE"/>
</dbReference>
<keyword evidence="3" id="KW-0648">Protein biosynthesis</keyword>
<dbReference type="InterPro" id="IPR029063">
    <property type="entry name" value="SAM-dependent_MTases_sf"/>
</dbReference>
<dbReference type="EMBL" id="BRXX01000293">
    <property type="protein sequence ID" value="GMI02969.1"/>
    <property type="molecule type" value="Genomic_DNA"/>
</dbReference>
<reference evidence="6" key="1">
    <citation type="journal article" date="2023" name="Commun. Biol.">
        <title>Genome analysis of Parmales, the sister group of diatoms, reveals the evolutionary specialization of diatoms from phago-mixotrophs to photoautotrophs.</title>
        <authorList>
            <person name="Ban H."/>
            <person name="Sato S."/>
            <person name="Yoshikawa S."/>
            <person name="Yamada K."/>
            <person name="Nakamura Y."/>
            <person name="Ichinomiya M."/>
            <person name="Sato N."/>
            <person name="Blanc-Mathieu R."/>
            <person name="Endo H."/>
            <person name="Kuwata A."/>
            <person name="Ogata H."/>
        </authorList>
    </citation>
    <scope>NUCLEOTIDE SEQUENCE [LARGE SCALE GENOMIC DNA]</scope>
    <source>
        <strain evidence="6">NIES 3699</strain>
    </source>
</reference>
<keyword evidence="6" id="KW-1185">Reference proteome</keyword>
<protein>
    <recommendedName>
        <fullName evidence="4">Translation elongation factor EF1B beta/delta subunit guanine nucleotide exchange domain-containing protein</fullName>
    </recommendedName>
</protein>
<dbReference type="InterPro" id="IPR014717">
    <property type="entry name" value="Transl_elong_EF1B/ribsomal_bS6"/>
</dbReference>
<evidence type="ECO:0000256" key="1">
    <source>
        <dbReference type="ARBA" id="ARBA00007411"/>
    </source>
</evidence>
<dbReference type="AlphaFoldDB" id="A0A9W7CE23"/>
<organism evidence="5 6">
    <name type="scientific">Triparma verrucosa</name>
    <dbReference type="NCBI Taxonomy" id="1606542"/>
    <lineage>
        <taxon>Eukaryota</taxon>
        <taxon>Sar</taxon>
        <taxon>Stramenopiles</taxon>
        <taxon>Ochrophyta</taxon>
        <taxon>Bolidophyceae</taxon>
        <taxon>Parmales</taxon>
        <taxon>Triparmaceae</taxon>
        <taxon>Triparma</taxon>
    </lineage>
</organism>
<dbReference type="Gene3D" id="3.40.50.150">
    <property type="entry name" value="Vaccinia Virus protein VP39"/>
    <property type="match status" value="1"/>
</dbReference>
<dbReference type="InterPro" id="IPR036219">
    <property type="entry name" value="eEF-1beta-like_sf"/>
</dbReference>
<evidence type="ECO:0000313" key="6">
    <source>
        <dbReference type="Proteomes" id="UP001165160"/>
    </source>
</evidence>
<gene>
    <name evidence="5" type="ORF">TrVE_jg9713</name>
</gene>
<evidence type="ECO:0000256" key="2">
    <source>
        <dbReference type="ARBA" id="ARBA00022768"/>
    </source>
</evidence>
<dbReference type="SMART" id="SM00888">
    <property type="entry name" value="EF1_GNE"/>
    <property type="match status" value="1"/>
</dbReference>
<keyword evidence="2" id="KW-0251">Elongation factor</keyword>
<dbReference type="Gene3D" id="3.30.70.60">
    <property type="match status" value="1"/>
</dbReference>
<evidence type="ECO:0000256" key="3">
    <source>
        <dbReference type="ARBA" id="ARBA00022917"/>
    </source>
</evidence>
<evidence type="ECO:0000259" key="4">
    <source>
        <dbReference type="SMART" id="SM00888"/>
    </source>
</evidence>
<comment type="similarity">
    <text evidence="1">Belongs to the EF-1-beta/EF-1-delta family.</text>
</comment>
<comment type="caution">
    <text evidence="5">The sequence shown here is derived from an EMBL/GenBank/DDBJ whole genome shotgun (WGS) entry which is preliminary data.</text>
</comment>
<dbReference type="Pfam" id="PF13578">
    <property type="entry name" value="Methyltransf_24"/>
    <property type="match status" value="1"/>
</dbReference>
<proteinExistence type="inferred from homology"/>
<dbReference type="Proteomes" id="UP001165160">
    <property type="component" value="Unassembled WGS sequence"/>
</dbReference>
<dbReference type="GO" id="GO:0003746">
    <property type="term" value="F:translation elongation factor activity"/>
    <property type="evidence" value="ECO:0007669"/>
    <property type="project" value="UniProtKB-KW"/>
</dbReference>
<dbReference type="SUPFAM" id="SSF54984">
    <property type="entry name" value="eEF-1beta-like"/>
    <property type="match status" value="1"/>
</dbReference>
<feature type="domain" description="Translation elongation factor EF1B beta/delta subunit guanine nucleotide exchange" evidence="4">
    <location>
        <begin position="192"/>
        <end position="278"/>
    </location>
</feature>